<dbReference type="SUPFAM" id="SSF53254">
    <property type="entry name" value="Phosphoglycerate mutase-like"/>
    <property type="match status" value="1"/>
</dbReference>
<evidence type="ECO:0000313" key="1">
    <source>
        <dbReference type="EMBL" id="KAL3798305.1"/>
    </source>
</evidence>
<dbReference type="PANTHER" id="PTHR48100:SF1">
    <property type="entry name" value="HISTIDINE PHOSPHATASE FAMILY PROTEIN-RELATED"/>
    <property type="match status" value="1"/>
</dbReference>
<organism evidence="1 2">
    <name type="scientific">Stephanodiscus triporus</name>
    <dbReference type="NCBI Taxonomy" id="2934178"/>
    <lineage>
        <taxon>Eukaryota</taxon>
        <taxon>Sar</taxon>
        <taxon>Stramenopiles</taxon>
        <taxon>Ochrophyta</taxon>
        <taxon>Bacillariophyta</taxon>
        <taxon>Coscinodiscophyceae</taxon>
        <taxon>Thalassiosirophycidae</taxon>
        <taxon>Stephanodiscales</taxon>
        <taxon>Stephanodiscaceae</taxon>
        <taxon>Stephanodiscus</taxon>
    </lineage>
</organism>
<dbReference type="SMART" id="SM00855">
    <property type="entry name" value="PGAM"/>
    <property type="match status" value="1"/>
</dbReference>
<name>A0ABD3QD58_9STRA</name>
<dbReference type="PANTHER" id="PTHR48100">
    <property type="entry name" value="BROAD-SPECIFICITY PHOSPHATASE YOR283W-RELATED"/>
    <property type="match status" value="1"/>
</dbReference>
<dbReference type="InterPro" id="IPR029033">
    <property type="entry name" value="His_PPase_superfam"/>
</dbReference>
<comment type="caution">
    <text evidence="1">The sequence shown here is derived from an EMBL/GenBank/DDBJ whole genome shotgun (WGS) entry which is preliminary data.</text>
</comment>
<accession>A0ABD3QD58</accession>
<dbReference type="Pfam" id="PF00300">
    <property type="entry name" value="His_Phos_1"/>
    <property type="match status" value="1"/>
</dbReference>
<dbReference type="Gene3D" id="3.40.50.1240">
    <property type="entry name" value="Phosphoglycerate mutase-like"/>
    <property type="match status" value="1"/>
</dbReference>
<proteinExistence type="predicted"/>
<gene>
    <name evidence="1" type="ORF">ACHAW5_010642</name>
</gene>
<dbReference type="AlphaFoldDB" id="A0ABD3QD58"/>
<evidence type="ECO:0008006" key="3">
    <source>
        <dbReference type="Google" id="ProtNLM"/>
    </source>
</evidence>
<keyword evidence="2" id="KW-1185">Reference proteome</keyword>
<dbReference type="InterPro" id="IPR050275">
    <property type="entry name" value="PGM_Phosphatase"/>
</dbReference>
<dbReference type="Proteomes" id="UP001530315">
    <property type="component" value="Unassembled WGS sequence"/>
</dbReference>
<dbReference type="CDD" id="cd07067">
    <property type="entry name" value="HP_PGM_like"/>
    <property type="match status" value="1"/>
</dbReference>
<reference evidence="1 2" key="1">
    <citation type="submission" date="2024-10" db="EMBL/GenBank/DDBJ databases">
        <title>Updated reference genomes for cyclostephanoid diatoms.</title>
        <authorList>
            <person name="Roberts W.R."/>
            <person name="Alverson A.J."/>
        </authorList>
    </citation>
    <scope>NUCLEOTIDE SEQUENCE [LARGE SCALE GENOMIC DNA]</scope>
    <source>
        <strain evidence="1 2">AJA276-08</strain>
    </source>
</reference>
<dbReference type="InterPro" id="IPR013078">
    <property type="entry name" value="His_Pase_superF_clade-1"/>
</dbReference>
<dbReference type="EMBL" id="JALLAZ020000304">
    <property type="protein sequence ID" value="KAL3798305.1"/>
    <property type="molecule type" value="Genomic_DNA"/>
</dbReference>
<sequence>MNAKSPKRSQPTVKTITLIRHGVAYHNVRDAQTGETPNYLDPKLTDPPLVRQGEIQARALGDQLKRMGMIGHRGGSMDDICSLSAAGGGALNADVVDGDDGGQDKIQLVVSSPLTRCLQTASLIFPTYFASSHPSPAVTCGALAMEGDNEVHVLDRNVVCCCHGDLREAYGIHYPDKRGPLSRLKSSFPTVHYHPSLTENDDDWRPDNRETRGDVSRRIKNFFVWLMKQPHSNVAIVTHGVWMECALMNYCPEALEFGTKRVFNCDVYSGKLIRSSDQDGVVLRDVKKVAFHFV</sequence>
<protein>
    <recommendedName>
        <fullName evidence="3">Phosphoglycerate mutase-like protein</fullName>
    </recommendedName>
</protein>
<evidence type="ECO:0000313" key="2">
    <source>
        <dbReference type="Proteomes" id="UP001530315"/>
    </source>
</evidence>